<keyword evidence="3" id="KW-1185">Reference proteome</keyword>
<evidence type="ECO:0000313" key="2">
    <source>
        <dbReference type="EMBL" id="KAG5582546.1"/>
    </source>
</evidence>
<feature type="region of interest" description="Disordered" evidence="1">
    <location>
        <begin position="30"/>
        <end position="57"/>
    </location>
</feature>
<gene>
    <name evidence="2" type="ORF">H5410_053173</name>
</gene>
<name>A0A9J5X3N8_SOLCO</name>
<comment type="caution">
    <text evidence="2">The sequence shown here is derived from an EMBL/GenBank/DDBJ whole genome shotgun (WGS) entry which is preliminary data.</text>
</comment>
<protein>
    <submittedName>
        <fullName evidence="2">Uncharacterized protein</fullName>
    </submittedName>
</protein>
<dbReference type="Proteomes" id="UP000824120">
    <property type="component" value="Chromosome 10"/>
</dbReference>
<sequence>MEENRDNICVNVTERKTLFLSQLRQKRAESKRERLLHQSNSTGNLTSSTSLVSPQQGSTSITSHVATKLSSTCTANKGRNRLEVNLQNDNLLPKDYLLLKKVPNCKFCAAKRFQYESPGFCCDNGSIRLSSYTMPKVAKFVLGDSKECQHFRTYK</sequence>
<reference evidence="2 3" key="1">
    <citation type="submission" date="2020-09" db="EMBL/GenBank/DDBJ databases">
        <title>De no assembly of potato wild relative species, Solanum commersonii.</title>
        <authorList>
            <person name="Cho K."/>
        </authorList>
    </citation>
    <scope>NUCLEOTIDE SEQUENCE [LARGE SCALE GENOMIC DNA]</scope>
    <source>
        <strain evidence="2">LZ3.2</strain>
        <tissue evidence="2">Leaf</tissue>
    </source>
</reference>
<dbReference type="AlphaFoldDB" id="A0A9J5X3N8"/>
<dbReference type="OrthoDB" id="1930928at2759"/>
<dbReference type="EMBL" id="JACXVP010000010">
    <property type="protein sequence ID" value="KAG5582546.1"/>
    <property type="molecule type" value="Genomic_DNA"/>
</dbReference>
<evidence type="ECO:0000313" key="3">
    <source>
        <dbReference type="Proteomes" id="UP000824120"/>
    </source>
</evidence>
<accession>A0A9J5X3N8</accession>
<organism evidence="2 3">
    <name type="scientific">Solanum commersonii</name>
    <name type="common">Commerson's wild potato</name>
    <name type="synonym">Commerson's nightshade</name>
    <dbReference type="NCBI Taxonomy" id="4109"/>
    <lineage>
        <taxon>Eukaryota</taxon>
        <taxon>Viridiplantae</taxon>
        <taxon>Streptophyta</taxon>
        <taxon>Embryophyta</taxon>
        <taxon>Tracheophyta</taxon>
        <taxon>Spermatophyta</taxon>
        <taxon>Magnoliopsida</taxon>
        <taxon>eudicotyledons</taxon>
        <taxon>Gunneridae</taxon>
        <taxon>Pentapetalae</taxon>
        <taxon>asterids</taxon>
        <taxon>lamiids</taxon>
        <taxon>Solanales</taxon>
        <taxon>Solanaceae</taxon>
        <taxon>Solanoideae</taxon>
        <taxon>Solaneae</taxon>
        <taxon>Solanum</taxon>
    </lineage>
</organism>
<proteinExistence type="predicted"/>
<evidence type="ECO:0000256" key="1">
    <source>
        <dbReference type="SAM" id="MobiDB-lite"/>
    </source>
</evidence>
<feature type="compositionally biased region" description="Low complexity" evidence="1">
    <location>
        <begin position="39"/>
        <end position="53"/>
    </location>
</feature>